<evidence type="ECO:0000259" key="7">
    <source>
        <dbReference type="PROSITE" id="PS51462"/>
    </source>
</evidence>
<comment type="caution">
    <text evidence="8">The sequence shown here is derived from an EMBL/GenBank/DDBJ whole genome shotgun (WGS) entry which is preliminary data.</text>
</comment>
<dbReference type="NCBIfam" id="NF007980">
    <property type="entry name" value="PRK10707.1"/>
    <property type="match status" value="1"/>
</dbReference>
<evidence type="ECO:0000256" key="3">
    <source>
        <dbReference type="ARBA" id="ARBA00022723"/>
    </source>
</evidence>
<proteinExistence type="predicted"/>
<dbReference type="SUPFAM" id="SSF55811">
    <property type="entry name" value="Nudix"/>
    <property type="match status" value="1"/>
</dbReference>
<dbReference type="EMBL" id="JARYGZ010000001">
    <property type="protein sequence ID" value="MDH7639709.1"/>
    <property type="molecule type" value="Genomic_DNA"/>
</dbReference>
<dbReference type="Gene3D" id="3.90.79.10">
    <property type="entry name" value="Nucleoside Triphosphate Pyrophosphohydrolase"/>
    <property type="match status" value="1"/>
</dbReference>
<dbReference type="InterPro" id="IPR000086">
    <property type="entry name" value="NUDIX_hydrolase_dom"/>
</dbReference>
<dbReference type="CDD" id="cd03426">
    <property type="entry name" value="NUDIX_CoAse_Nudt7"/>
    <property type="match status" value="1"/>
</dbReference>
<evidence type="ECO:0000256" key="5">
    <source>
        <dbReference type="ARBA" id="ARBA00022842"/>
    </source>
</evidence>
<comment type="cofactor">
    <cofactor evidence="2">
        <name>Mg(2+)</name>
        <dbReference type="ChEBI" id="CHEBI:18420"/>
    </cofactor>
</comment>
<sequence length="178" mass="19606">MPAPLAGDMTMPDSDPIVPAAVLVAITDRPEPGLILTRRNEALRKHPGQIAFAGGRADPTDIDPADTALREANEEIGIPRDAVTIVGSDAPYRTVTNFSIVPIIGVVPPDLLLRPREFEVADIFEVPLAFVLDPANQQRKEAEFRGAMRRYYEILWQDRRIWGATAAMIVNLTRRLAA</sequence>
<organism evidence="8 9">
    <name type="scientific">Sphingomonas oryzagri</name>
    <dbReference type="NCBI Taxonomy" id="3042314"/>
    <lineage>
        <taxon>Bacteria</taxon>
        <taxon>Pseudomonadati</taxon>
        <taxon>Pseudomonadota</taxon>
        <taxon>Alphaproteobacteria</taxon>
        <taxon>Sphingomonadales</taxon>
        <taxon>Sphingomonadaceae</taxon>
        <taxon>Sphingomonas</taxon>
    </lineage>
</organism>
<comment type="cofactor">
    <cofactor evidence="1">
        <name>Mn(2+)</name>
        <dbReference type="ChEBI" id="CHEBI:29035"/>
    </cofactor>
</comment>
<keyword evidence="3" id="KW-0479">Metal-binding</keyword>
<dbReference type="PANTHER" id="PTHR12992">
    <property type="entry name" value="NUDIX HYDROLASE"/>
    <property type="match status" value="1"/>
</dbReference>
<evidence type="ECO:0000256" key="6">
    <source>
        <dbReference type="ARBA" id="ARBA00023211"/>
    </source>
</evidence>
<name>A0ABT6N4H4_9SPHN</name>
<dbReference type="PROSITE" id="PS51462">
    <property type="entry name" value="NUDIX"/>
    <property type="match status" value="1"/>
</dbReference>
<evidence type="ECO:0000256" key="4">
    <source>
        <dbReference type="ARBA" id="ARBA00022801"/>
    </source>
</evidence>
<keyword evidence="6" id="KW-0464">Manganese</keyword>
<keyword evidence="9" id="KW-1185">Reference proteome</keyword>
<keyword evidence="5" id="KW-0460">Magnesium</keyword>
<keyword evidence="4" id="KW-0378">Hydrolase</keyword>
<feature type="domain" description="Nudix hydrolase" evidence="7">
    <location>
        <begin position="16"/>
        <end position="149"/>
    </location>
</feature>
<dbReference type="Proteomes" id="UP001160625">
    <property type="component" value="Unassembled WGS sequence"/>
</dbReference>
<dbReference type="InterPro" id="IPR015797">
    <property type="entry name" value="NUDIX_hydrolase-like_dom_sf"/>
</dbReference>
<protein>
    <submittedName>
        <fullName evidence="8">CoA pyrophosphatase</fullName>
    </submittedName>
</protein>
<reference evidence="8" key="1">
    <citation type="submission" date="2023-04" db="EMBL/GenBank/DDBJ databases">
        <title>Sphingomonas sp. MAHUQ-71 isolated from rice field.</title>
        <authorList>
            <person name="Huq M.A."/>
        </authorList>
    </citation>
    <scope>NUCLEOTIDE SEQUENCE</scope>
    <source>
        <strain evidence="8">MAHUQ-71</strain>
    </source>
</reference>
<evidence type="ECO:0000256" key="1">
    <source>
        <dbReference type="ARBA" id="ARBA00001936"/>
    </source>
</evidence>
<evidence type="ECO:0000313" key="8">
    <source>
        <dbReference type="EMBL" id="MDH7639709.1"/>
    </source>
</evidence>
<accession>A0ABT6N4H4</accession>
<dbReference type="Pfam" id="PF00293">
    <property type="entry name" value="NUDIX"/>
    <property type="match status" value="1"/>
</dbReference>
<dbReference type="PANTHER" id="PTHR12992:SF11">
    <property type="entry name" value="MITOCHONDRIAL COENZYME A DIPHOSPHATASE NUDT8"/>
    <property type="match status" value="1"/>
</dbReference>
<dbReference type="InterPro" id="IPR045121">
    <property type="entry name" value="CoAse"/>
</dbReference>
<evidence type="ECO:0000256" key="2">
    <source>
        <dbReference type="ARBA" id="ARBA00001946"/>
    </source>
</evidence>
<gene>
    <name evidence="8" type="ORF">QGN17_13305</name>
</gene>
<evidence type="ECO:0000313" key="9">
    <source>
        <dbReference type="Proteomes" id="UP001160625"/>
    </source>
</evidence>